<dbReference type="AlphaFoldDB" id="X0SJU2"/>
<reference evidence="2" key="1">
    <citation type="journal article" date="2014" name="Front. Microbiol.">
        <title>High frequency of phylogenetically diverse reductive dehalogenase-homologous genes in deep subseafloor sedimentary metagenomes.</title>
        <authorList>
            <person name="Kawai M."/>
            <person name="Futagami T."/>
            <person name="Toyoda A."/>
            <person name="Takaki Y."/>
            <person name="Nishi S."/>
            <person name="Hori S."/>
            <person name="Arai W."/>
            <person name="Tsubouchi T."/>
            <person name="Morono Y."/>
            <person name="Uchiyama I."/>
            <person name="Ito T."/>
            <person name="Fujiyama A."/>
            <person name="Inagaki F."/>
            <person name="Takami H."/>
        </authorList>
    </citation>
    <scope>NUCLEOTIDE SEQUENCE</scope>
    <source>
        <strain evidence="2">Expedition CK06-06</strain>
    </source>
</reference>
<comment type="caution">
    <text evidence="2">The sequence shown here is derived from an EMBL/GenBank/DDBJ whole genome shotgun (WGS) entry which is preliminary data.</text>
</comment>
<sequence>MGRIESQPTLKKETVLDKAKKFVLKILGIGALIGVGYIALKKLVIPYLGNQVDKLKKHLT</sequence>
<evidence type="ECO:0000256" key="1">
    <source>
        <dbReference type="SAM" id="Phobius"/>
    </source>
</evidence>
<evidence type="ECO:0000313" key="2">
    <source>
        <dbReference type="EMBL" id="GAF75376.1"/>
    </source>
</evidence>
<accession>X0SJU2</accession>
<gene>
    <name evidence="2" type="ORF">S01H1_10925</name>
</gene>
<name>X0SJU2_9ZZZZ</name>
<dbReference type="EMBL" id="BARS01005565">
    <property type="protein sequence ID" value="GAF75376.1"/>
    <property type="molecule type" value="Genomic_DNA"/>
</dbReference>
<keyword evidence="1" id="KW-1133">Transmembrane helix</keyword>
<keyword evidence="1" id="KW-0472">Membrane</keyword>
<organism evidence="2">
    <name type="scientific">marine sediment metagenome</name>
    <dbReference type="NCBI Taxonomy" id="412755"/>
    <lineage>
        <taxon>unclassified sequences</taxon>
        <taxon>metagenomes</taxon>
        <taxon>ecological metagenomes</taxon>
    </lineage>
</organism>
<protein>
    <submittedName>
        <fullName evidence="2">Uncharacterized protein</fullName>
    </submittedName>
</protein>
<proteinExistence type="predicted"/>
<feature type="transmembrane region" description="Helical" evidence="1">
    <location>
        <begin position="22"/>
        <end position="40"/>
    </location>
</feature>
<keyword evidence="1" id="KW-0812">Transmembrane</keyword>